<dbReference type="EMBL" id="JAUSRO010000005">
    <property type="protein sequence ID" value="MDP9899662.1"/>
    <property type="molecule type" value="Genomic_DNA"/>
</dbReference>
<dbReference type="RefSeq" id="WP_307689478.1">
    <property type="nucleotide sequence ID" value="NZ_JAUSRO010000005.1"/>
</dbReference>
<sequence length="62" mass="7071">MASSLRWPHRGRSLGALLQTPAHRVVRVLYVTQSHWQLPERQRRGHRSPQAIPTQAVHSDGV</sequence>
<proteinExistence type="predicted"/>
<evidence type="ECO:0000313" key="2">
    <source>
        <dbReference type="EMBL" id="MDP9899662.1"/>
    </source>
</evidence>
<evidence type="ECO:0000313" key="3">
    <source>
        <dbReference type="Proteomes" id="UP001226867"/>
    </source>
</evidence>
<feature type="region of interest" description="Disordered" evidence="1">
    <location>
        <begin position="40"/>
        <end position="62"/>
    </location>
</feature>
<keyword evidence="3" id="KW-1185">Reference proteome</keyword>
<reference evidence="2 3" key="1">
    <citation type="submission" date="2023-07" db="EMBL/GenBank/DDBJ databases">
        <title>Sorghum-associated microbial communities from plants grown in Nebraska, USA.</title>
        <authorList>
            <person name="Schachtman D."/>
        </authorList>
    </citation>
    <scope>NUCLEOTIDE SEQUENCE [LARGE SCALE GENOMIC DNA]</scope>
    <source>
        <strain evidence="2 3">DS1607</strain>
    </source>
</reference>
<accession>A0ABT9S8G8</accession>
<protein>
    <submittedName>
        <fullName evidence="2">Uncharacterized protein</fullName>
    </submittedName>
</protein>
<comment type="caution">
    <text evidence="2">The sequence shown here is derived from an EMBL/GenBank/DDBJ whole genome shotgun (WGS) entry which is preliminary data.</text>
</comment>
<dbReference type="Proteomes" id="UP001226867">
    <property type="component" value="Unassembled WGS sequence"/>
</dbReference>
<name>A0ABT9S8G8_9BURK</name>
<organism evidence="2 3">
    <name type="scientific">Variovorax ginsengisoli</name>
    <dbReference type="NCBI Taxonomy" id="363844"/>
    <lineage>
        <taxon>Bacteria</taxon>
        <taxon>Pseudomonadati</taxon>
        <taxon>Pseudomonadota</taxon>
        <taxon>Betaproteobacteria</taxon>
        <taxon>Burkholderiales</taxon>
        <taxon>Comamonadaceae</taxon>
        <taxon>Variovorax</taxon>
    </lineage>
</organism>
<gene>
    <name evidence="2" type="ORF">J2W36_001913</name>
</gene>
<evidence type="ECO:0000256" key="1">
    <source>
        <dbReference type="SAM" id="MobiDB-lite"/>
    </source>
</evidence>
<feature type="compositionally biased region" description="Polar residues" evidence="1">
    <location>
        <begin position="51"/>
        <end position="62"/>
    </location>
</feature>